<dbReference type="Gene3D" id="1.20.120.920">
    <property type="entry name" value="CRISPR-associated endonuclease Cas1, C-terminal domain"/>
    <property type="match status" value="1"/>
</dbReference>
<dbReference type="InterPro" id="IPR042206">
    <property type="entry name" value="CRISPR-assoc_Cas1_C"/>
</dbReference>
<comment type="caution">
    <text evidence="9">The sequence shown here is derived from an EMBL/GenBank/DDBJ whole genome shotgun (WGS) entry which is preliminary data.</text>
</comment>
<sequence length="311" mass="34004">MKPVPVSALPRVEDRCSFVYLERCVVHCEDYALTAQDADGIVHIPAASLLAVLFGPGVRVTHKAMALLGDCGASAAWVGEEGVRFYASGRPLSTNTALLEQQARRVVNRSARLAVARKMYAMRFPGESIDDLTMQQLRGREGVRVRQLYREVAERYGVEWRGRSYDVDNFEDGDPINQALSAGAAALYGVCHAVIAALGCSPGLGFIHTGHSRAFVYDIADLYKAEISIPAAFEIVAAGEDDDPAGAVRRRVRDNIRTSRLIPRIVKDIVWLLGGEEAYGTTETNVVSLWDYQRDSVPAGVNYAEDAAGEW</sequence>
<proteinExistence type="inferred from homology"/>
<dbReference type="InterPro" id="IPR042211">
    <property type="entry name" value="CRISPR-assoc_Cas1_N"/>
</dbReference>
<evidence type="ECO:0000313" key="10">
    <source>
        <dbReference type="Proteomes" id="UP000185612"/>
    </source>
</evidence>
<evidence type="ECO:0000256" key="4">
    <source>
        <dbReference type="ARBA" id="ARBA00022801"/>
    </source>
</evidence>
<dbReference type="GO" id="GO:0016787">
    <property type="term" value="F:hydrolase activity"/>
    <property type="evidence" value="ECO:0007669"/>
    <property type="project" value="UniProtKB-KW"/>
</dbReference>
<keyword evidence="8" id="KW-0464">Manganese</keyword>
<dbReference type="STRING" id="52770.BSZ40_08675"/>
<dbReference type="InterPro" id="IPR033641">
    <property type="entry name" value="Cas1_I-E"/>
</dbReference>
<dbReference type="OrthoDB" id="9777847at2"/>
<dbReference type="GO" id="GO:0004520">
    <property type="term" value="F:DNA endonuclease activity"/>
    <property type="evidence" value="ECO:0007669"/>
    <property type="project" value="InterPro"/>
</dbReference>
<keyword evidence="4 8" id="KW-0378">Hydrolase</keyword>
<evidence type="ECO:0000256" key="5">
    <source>
        <dbReference type="ARBA" id="ARBA00022842"/>
    </source>
</evidence>
<dbReference type="AlphaFoldDB" id="A0A1Q5PUI9"/>
<feature type="binding site" evidence="8">
    <location>
        <position position="141"/>
    </location>
    <ligand>
        <name>Mn(2+)</name>
        <dbReference type="ChEBI" id="CHEBI:29035"/>
    </ligand>
</feature>
<evidence type="ECO:0000256" key="2">
    <source>
        <dbReference type="ARBA" id="ARBA00022723"/>
    </source>
</evidence>
<dbReference type="InterPro" id="IPR002729">
    <property type="entry name" value="CRISPR-assoc_Cas1"/>
</dbReference>
<dbReference type="GO" id="GO:0046872">
    <property type="term" value="F:metal ion binding"/>
    <property type="evidence" value="ECO:0007669"/>
    <property type="project" value="UniProtKB-UniRule"/>
</dbReference>
<dbReference type="InterPro" id="IPR019851">
    <property type="entry name" value="CRISPR-assoc_Cas1_ECOLI"/>
</dbReference>
<keyword evidence="1 8" id="KW-0540">Nuclease</keyword>
<dbReference type="PANTHER" id="PTHR34353:SF3">
    <property type="entry name" value="CRISPR-ASSOCIATED ENDONUCLEASE CAS1"/>
    <property type="match status" value="1"/>
</dbReference>
<dbReference type="Pfam" id="PF01867">
    <property type="entry name" value="Cas_Cas1"/>
    <property type="match status" value="2"/>
</dbReference>
<evidence type="ECO:0000256" key="7">
    <source>
        <dbReference type="ARBA" id="ARBA00023125"/>
    </source>
</evidence>
<comment type="cofactor">
    <cofactor evidence="8">
        <name>Mg(2+)</name>
        <dbReference type="ChEBI" id="CHEBI:18420"/>
    </cofactor>
    <cofactor evidence="8">
        <name>Mn(2+)</name>
        <dbReference type="ChEBI" id="CHEBI:29035"/>
    </cofactor>
</comment>
<dbReference type="PANTHER" id="PTHR34353">
    <property type="entry name" value="CRISPR-ASSOCIATED ENDONUCLEASE CAS1 1"/>
    <property type="match status" value="1"/>
</dbReference>
<keyword evidence="6 8" id="KW-0051">Antiviral defense</keyword>
<evidence type="ECO:0000256" key="8">
    <source>
        <dbReference type="HAMAP-Rule" id="MF_01470"/>
    </source>
</evidence>
<evidence type="ECO:0000256" key="3">
    <source>
        <dbReference type="ARBA" id="ARBA00022759"/>
    </source>
</evidence>
<comment type="function">
    <text evidence="8">CRISPR (clustered regularly interspaced short palindromic repeat), is an adaptive immune system that provides protection against mobile genetic elements (viruses, transposable elements and conjugative plasmids). CRISPR clusters contain spacers, sequences complementary to antecedent mobile elements, and target invading nucleic acids. CRISPR clusters are transcribed and processed into CRISPR RNA (crRNA). Acts as a dsDNA endonuclease. Involved in the integration of spacer DNA into the CRISPR cassette.</text>
</comment>
<comment type="similarity">
    <text evidence="8">Belongs to the CRISPR-associated endonuclease Cas1 family.</text>
</comment>
<keyword evidence="2 8" id="KW-0479">Metal-binding</keyword>
<keyword evidence="10" id="KW-1185">Reference proteome</keyword>
<feature type="binding site" evidence="8">
    <location>
        <position position="208"/>
    </location>
    <ligand>
        <name>Mn(2+)</name>
        <dbReference type="ChEBI" id="CHEBI:29035"/>
    </ligand>
</feature>
<comment type="subunit">
    <text evidence="8">Homodimer, forms a heterotetramer with a Cas2 homodimer.</text>
</comment>
<dbReference type="NCBIfam" id="TIGR03638">
    <property type="entry name" value="cas1_ECOLI"/>
    <property type="match status" value="1"/>
</dbReference>
<protein>
    <recommendedName>
        <fullName evidence="8">CRISPR-associated endonuclease Cas1</fullName>
        <ecNumber evidence="8">3.1.-.-</ecNumber>
    </recommendedName>
</protein>
<dbReference type="EMBL" id="MQVS01000009">
    <property type="protein sequence ID" value="OKL51152.1"/>
    <property type="molecule type" value="Genomic_DNA"/>
</dbReference>
<feature type="binding site" evidence="8">
    <location>
        <position position="221"/>
    </location>
    <ligand>
        <name>Mn(2+)</name>
        <dbReference type="ChEBI" id="CHEBI:29035"/>
    </ligand>
</feature>
<dbReference type="HAMAP" id="MF_01470">
    <property type="entry name" value="Cas1"/>
    <property type="match status" value="1"/>
</dbReference>
<dbReference type="InterPro" id="IPR050646">
    <property type="entry name" value="Cas1"/>
</dbReference>
<keyword evidence="5 8" id="KW-0460">Magnesium</keyword>
<evidence type="ECO:0000256" key="6">
    <source>
        <dbReference type="ARBA" id="ARBA00023118"/>
    </source>
</evidence>
<gene>
    <name evidence="8" type="primary">cas1</name>
    <name evidence="9" type="ORF">BSZ40_08675</name>
</gene>
<dbReference type="EC" id="3.1.-.-" evidence="8"/>
<dbReference type="InParanoid" id="A0A1Q5PUI9"/>
<reference evidence="10" key="1">
    <citation type="submission" date="2016-12" db="EMBL/GenBank/DDBJ databases">
        <authorList>
            <person name="Meng X."/>
        </authorList>
    </citation>
    <scope>NUCLEOTIDE SEQUENCE [LARGE SCALE GENOMIC DNA]</scope>
    <source>
        <strain evidence="10">DSM 20732</strain>
    </source>
</reference>
<evidence type="ECO:0000313" key="9">
    <source>
        <dbReference type="EMBL" id="OKL51152.1"/>
    </source>
</evidence>
<dbReference type="CDD" id="cd09719">
    <property type="entry name" value="Cas1_I-E"/>
    <property type="match status" value="1"/>
</dbReference>
<dbReference type="GO" id="GO:0043571">
    <property type="term" value="P:maintenance of CRISPR repeat elements"/>
    <property type="evidence" value="ECO:0007669"/>
    <property type="project" value="UniProtKB-UniRule"/>
</dbReference>
<dbReference type="NCBIfam" id="TIGR00287">
    <property type="entry name" value="cas1"/>
    <property type="match status" value="1"/>
</dbReference>
<name>A0A1Q5PUI9_9ACTO</name>
<dbReference type="GO" id="GO:0003677">
    <property type="term" value="F:DNA binding"/>
    <property type="evidence" value="ECO:0007669"/>
    <property type="project" value="UniProtKB-KW"/>
</dbReference>
<accession>A0A1Q5PUI9</accession>
<dbReference type="GO" id="GO:0051607">
    <property type="term" value="P:defense response to virus"/>
    <property type="evidence" value="ECO:0007669"/>
    <property type="project" value="UniProtKB-UniRule"/>
</dbReference>
<dbReference type="Gene3D" id="3.100.10.20">
    <property type="entry name" value="CRISPR-associated endonuclease Cas1, N-terminal domain"/>
    <property type="match status" value="1"/>
</dbReference>
<keyword evidence="3 8" id="KW-0255">Endonuclease</keyword>
<evidence type="ECO:0000256" key="1">
    <source>
        <dbReference type="ARBA" id="ARBA00022722"/>
    </source>
</evidence>
<dbReference type="Proteomes" id="UP000185612">
    <property type="component" value="Unassembled WGS sequence"/>
</dbReference>
<keyword evidence="7 8" id="KW-0238">DNA-binding</keyword>
<dbReference type="RefSeq" id="WP_073825329.1">
    <property type="nucleotide sequence ID" value="NZ_MQVS01000009.1"/>
</dbReference>
<organism evidence="9 10">
    <name type="scientific">Buchananella hordeovulneris</name>
    <dbReference type="NCBI Taxonomy" id="52770"/>
    <lineage>
        <taxon>Bacteria</taxon>
        <taxon>Bacillati</taxon>
        <taxon>Actinomycetota</taxon>
        <taxon>Actinomycetes</taxon>
        <taxon>Actinomycetales</taxon>
        <taxon>Actinomycetaceae</taxon>
        <taxon>Buchananella</taxon>
    </lineage>
</organism>